<comment type="caution">
    <text evidence="1">The sequence shown here is derived from an EMBL/GenBank/DDBJ whole genome shotgun (WGS) entry which is preliminary data.</text>
</comment>
<organism evidence="1 2">
    <name type="scientific">Eumeta variegata</name>
    <name type="common">Bagworm moth</name>
    <name type="synonym">Eumeta japonica</name>
    <dbReference type="NCBI Taxonomy" id="151549"/>
    <lineage>
        <taxon>Eukaryota</taxon>
        <taxon>Metazoa</taxon>
        <taxon>Ecdysozoa</taxon>
        <taxon>Arthropoda</taxon>
        <taxon>Hexapoda</taxon>
        <taxon>Insecta</taxon>
        <taxon>Pterygota</taxon>
        <taxon>Neoptera</taxon>
        <taxon>Endopterygota</taxon>
        <taxon>Lepidoptera</taxon>
        <taxon>Glossata</taxon>
        <taxon>Ditrysia</taxon>
        <taxon>Tineoidea</taxon>
        <taxon>Psychidae</taxon>
        <taxon>Oiketicinae</taxon>
        <taxon>Eumeta</taxon>
    </lineage>
</organism>
<sequence>MPAHRWWGTSADDVSVPSRDNRLRALRFHIIYASTDVGVDTGLGRPLEKSPYGGMGREREGEFVITHLVIEQGNRKLLYDCACRLCD</sequence>
<keyword evidence="2" id="KW-1185">Reference proteome</keyword>
<proteinExistence type="predicted"/>
<protein>
    <submittedName>
        <fullName evidence="1">Uncharacterized protein</fullName>
    </submittedName>
</protein>
<name>A0A4C1TIW8_EUMVA</name>
<dbReference type="EMBL" id="BGZK01000061">
    <property type="protein sequence ID" value="GBP14065.1"/>
    <property type="molecule type" value="Genomic_DNA"/>
</dbReference>
<gene>
    <name evidence="1" type="ORF">EVAR_102744_1</name>
</gene>
<accession>A0A4C1TIW8</accession>
<evidence type="ECO:0000313" key="2">
    <source>
        <dbReference type="Proteomes" id="UP000299102"/>
    </source>
</evidence>
<dbReference type="AlphaFoldDB" id="A0A4C1TIW8"/>
<evidence type="ECO:0000313" key="1">
    <source>
        <dbReference type="EMBL" id="GBP14065.1"/>
    </source>
</evidence>
<reference evidence="1 2" key="1">
    <citation type="journal article" date="2019" name="Commun. Biol.">
        <title>The bagworm genome reveals a unique fibroin gene that provides high tensile strength.</title>
        <authorList>
            <person name="Kono N."/>
            <person name="Nakamura H."/>
            <person name="Ohtoshi R."/>
            <person name="Tomita M."/>
            <person name="Numata K."/>
            <person name="Arakawa K."/>
        </authorList>
    </citation>
    <scope>NUCLEOTIDE SEQUENCE [LARGE SCALE GENOMIC DNA]</scope>
</reference>
<dbReference type="Proteomes" id="UP000299102">
    <property type="component" value="Unassembled WGS sequence"/>
</dbReference>